<evidence type="ECO:0000313" key="3">
    <source>
        <dbReference type="Proteomes" id="UP001303046"/>
    </source>
</evidence>
<reference evidence="2 3" key="1">
    <citation type="submission" date="2023-08" db="EMBL/GenBank/DDBJ databases">
        <title>A Necator americanus chromosomal reference genome.</title>
        <authorList>
            <person name="Ilik V."/>
            <person name="Petrzelkova K.J."/>
            <person name="Pardy F."/>
            <person name="Fuh T."/>
            <person name="Niatou-Singa F.S."/>
            <person name="Gouil Q."/>
            <person name="Baker L."/>
            <person name="Ritchie M.E."/>
            <person name="Jex A.R."/>
            <person name="Gazzola D."/>
            <person name="Li H."/>
            <person name="Toshio Fujiwara R."/>
            <person name="Zhan B."/>
            <person name="Aroian R.V."/>
            <person name="Pafco B."/>
            <person name="Schwarz E.M."/>
        </authorList>
    </citation>
    <scope>NUCLEOTIDE SEQUENCE [LARGE SCALE GENOMIC DNA]</scope>
    <source>
        <strain evidence="2 3">Aroian</strain>
        <tissue evidence="2">Whole animal</tissue>
    </source>
</reference>
<gene>
    <name evidence="2" type="primary">Necator_chrII.g5267</name>
    <name evidence="2" type="ORF">RB195_017474</name>
</gene>
<dbReference type="Proteomes" id="UP001303046">
    <property type="component" value="Unassembled WGS sequence"/>
</dbReference>
<sequence>MSALQTLQHSFDTMPQHYMSPEELSQALCTEYFAKQSEILDTLHNSQTGLAPAMTLIKTGEPTPKYLDGRKGCTRSRDRERPPCSE</sequence>
<keyword evidence="3" id="KW-1185">Reference proteome</keyword>
<feature type="compositionally biased region" description="Basic and acidic residues" evidence="1">
    <location>
        <begin position="67"/>
        <end position="86"/>
    </location>
</feature>
<protein>
    <submittedName>
        <fullName evidence="2">Uncharacterized protein</fullName>
    </submittedName>
</protein>
<organism evidence="2 3">
    <name type="scientific">Necator americanus</name>
    <name type="common">Human hookworm</name>
    <dbReference type="NCBI Taxonomy" id="51031"/>
    <lineage>
        <taxon>Eukaryota</taxon>
        <taxon>Metazoa</taxon>
        <taxon>Ecdysozoa</taxon>
        <taxon>Nematoda</taxon>
        <taxon>Chromadorea</taxon>
        <taxon>Rhabditida</taxon>
        <taxon>Rhabditina</taxon>
        <taxon>Rhabditomorpha</taxon>
        <taxon>Strongyloidea</taxon>
        <taxon>Ancylostomatidae</taxon>
        <taxon>Bunostominae</taxon>
        <taxon>Necator</taxon>
    </lineage>
</organism>
<comment type="caution">
    <text evidence="2">The sequence shown here is derived from an EMBL/GenBank/DDBJ whole genome shotgun (WGS) entry which is preliminary data.</text>
</comment>
<dbReference type="EMBL" id="JAVFWL010000002">
    <property type="protein sequence ID" value="KAK6733735.1"/>
    <property type="molecule type" value="Genomic_DNA"/>
</dbReference>
<evidence type="ECO:0000256" key="1">
    <source>
        <dbReference type="SAM" id="MobiDB-lite"/>
    </source>
</evidence>
<proteinExistence type="predicted"/>
<feature type="region of interest" description="Disordered" evidence="1">
    <location>
        <begin position="60"/>
        <end position="86"/>
    </location>
</feature>
<name>A0ABR1C6G5_NECAM</name>
<evidence type="ECO:0000313" key="2">
    <source>
        <dbReference type="EMBL" id="KAK6733735.1"/>
    </source>
</evidence>
<accession>A0ABR1C6G5</accession>